<feature type="transmembrane region" description="Helical" evidence="5">
    <location>
        <begin position="6"/>
        <end position="21"/>
    </location>
</feature>
<evidence type="ECO:0000313" key="7">
    <source>
        <dbReference type="Proteomes" id="UP001500791"/>
    </source>
</evidence>
<evidence type="ECO:0000256" key="4">
    <source>
        <dbReference type="ARBA" id="ARBA00023136"/>
    </source>
</evidence>
<keyword evidence="7" id="KW-1185">Reference proteome</keyword>
<evidence type="ECO:0008006" key="8">
    <source>
        <dbReference type="Google" id="ProtNLM"/>
    </source>
</evidence>
<feature type="transmembrane region" description="Helical" evidence="5">
    <location>
        <begin position="28"/>
        <end position="48"/>
    </location>
</feature>
<evidence type="ECO:0000313" key="6">
    <source>
        <dbReference type="EMBL" id="GAA0396324.1"/>
    </source>
</evidence>
<evidence type="ECO:0000256" key="2">
    <source>
        <dbReference type="ARBA" id="ARBA00022692"/>
    </source>
</evidence>
<sequence length="181" mass="19054">MTGFDVFVILAILLSATAGWFRGALRELTALFSFFLAGLISLLTLPWTAPFGRDLVEPDWAGSILTVGIVFVVLYFIIRWTTGALSKGLRGNALGTLDQIIGVALGVVRALALVGAVHLILMGTVGDNPPRWFASAKSLPLSTLSAAAIQIALPVMANGADALSPVVQKSVTEGFSDQSDR</sequence>
<organism evidence="6 7">
    <name type="scientific">Brevundimonas terrae</name>
    <dbReference type="NCBI Taxonomy" id="363631"/>
    <lineage>
        <taxon>Bacteria</taxon>
        <taxon>Pseudomonadati</taxon>
        <taxon>Pseudomonadota</taxon>
        <taxon>Alphaproteobacteria</taxon>
        <taxon>Caulobacterales</taxon>
        <taxon>Caulobacteraceae</taxon>
        <taxon>Brevundimonas</taxon>
    </lineage>
</organism>
<proteinExistence type="predicted"/>
<dbReference type="PANTHER" id="PTHR36926">
    <property type="entry name" value="COLICIN V PRODUCTION PROTEIN"/>
    <property type="match status" value="1"/>
</dbReference>
<feature type="transmembrane region" description="Helical" evidence="5">
    <location>
        <begin position="99"/>
        <end position="121"/>
    </location>
</feature>
<protein>
    <recommendedName>
        <fullName evidence="8">CvpA family protein</fullName>
    </recommendedName>
</protein>
<keyword evidence="4 5" id="KW-0472">Membrane</keyword>
<dbReference type="RefSeq" id="WP_167177943.1">
    <property type="nucleotide sequence ID" value="NZ_BAAAEJ010000008.1"/>
</dbReference>
<dbReference type="PANTHER" id="PTHR36926:SF1">
    <property type="entry name" value="COLICIN V PRODUCTION PROTEIN"/>
    <property type="match status" value="1"/>
</dbReference>
<reference evidence="6 7" key="1">
    <citation type="journal article" date="2019" name="Int. J. Syst. Evol. Microbiol.">
        <title>The Global Catalogue of Microorganisms (GCM) 10K type strain sequencing project: providing services to taxonomists for standard genome sequencing and annotation.</title>
        <authorList>
            <consortium name="The Broad Institute Genomics Platform"/>
            <consortium name="The Broad Institute Genome Sequencing Center for Infectious Disease"/>
            <person name="Wu L."/>
            <person name="Ma J."/>
        </authorList>
    </citation>
    <scope>NUCLEOTIDE SEQUENCE [LARGE SCALE GENOMIC DNA]</scope>
    <source>
        <strain evidence="6 7">JCM 13476</strain>
    </source>
</reference>
<dbReference type="InterPro" id="IPR052719">
    <property type="entry name" value="CvpA-like"/>
</dbReference>
<gene>
    <name evidence="6" type="ORF">GCM10009093_23660</name>
</gene>
<comment type="subcellular location">
    <subcellularLocation>
        <location evidence="1">Membrane</location>
        <topology evidence="1">Multi-pass membrane protein</topology>
    </subcellularLocation>
</comment>
<dbReference type="Pfam" id="PF02674">
    <property type="entry name" value="Colicin_V"/>
    <property type="match status" value="1"/>
</dbReference>
<keyword evidence="2 5" id="KW-0812">Transmembrane</keyword>
<dbReference type="EMBL" id="BAAAEJ010000008">
    <property type="protein sequence ID" value="GAA0396324.1"/>
    <property type="molecule type" value="Genomic_DNA"/>
</dbReference>
<keyword evidence="3 5" id="KW-1133">Transmembrane helix</keyword>
<feature type="transmembrane region" description="Helical" evidence="5">
    <location>
        <begin position="60"/>
        <end position="78"/>
    </location>
</feature>
<accession>A0ABN0YI40</accession>
<dbReference type="Proteomes" id="UP001500791">
    <property type="component" value="Unassembled WGS sequence"/>
</dbReference>
<comment type="caution">
    <text evidence="6">The sequence shown here is derived from an EMBL/GenBank/DDBJ whole genome shotgun (WGS) entry which is preliminary data.</text>
</comment>
<name>A0ABN0YI40_9CAUL</name>
<evidence type="ECO:0000256" key="1">
    <source>
        <dbReference type="ARBA" id="ARBA00004141"/>
    </source>
</evidence>
<evidence type="ECO:0000256" key="3">
    <source>
        <dbReference type="ARBA" id="ARBA00022989"/>
    </source>
</evidence>
<evidence type="ECO:0000256" key="5">
    <source>
        <dbReference type="SAM" id="Phobius"/>
    </source>
</evidence>
<dbReference type="InterPro" id="IPR003825">
    <property type="entry name" value="Colicin-V_CvpA"/>
</dbReference>